<feature type="compositionally biased region" description="Low complexity" evidence="2">
    <location>
        <begin position="61"/>
        <end position="70"/>
    </location>
</feature>
<gene>
    <name evidence="4" type="ORF">CMQ_887</name>
</gene>
<dbReference type="GO" id="GO:0016192">
    <property type="term" value="P:vesicle-mediated transport"/>
    <property type="evidence" value="ECO:0007669"/>
    <property type="project" value="InterPro"/>
</dbReference>
<evidence type="ECO:0000313" key="5">
    <source>
        <dbReference type="Proteomes" id="UP000007796"/>
    </source>
</evidence>
<evidence type="ECO:0000259" key="3">
    <source>
        <dbReference type="Pfam" id="PF19031"/>
    </source>
</evidence>
<dbReference type="PANTHER" id="PTHR13056">
    <property type="entry name" value="VACUOLAR FUSION PROTEIN CCZ1 HOMOLOG-RELATED"/>
    <property type="match status" value="1"/>
</dbReference>
<feature type="region of interest" description="Disordered" evidence="2">
    <location>
        <begin position="306"/>
        <end position="339"/>
    </location>
</feature>
<evidence type="ECO:0000256" key="1">
    <source>
        <dbReference type="ARBA" id="ARBA00005352"/>
    </source>
</evidence>
<feature type="compositionally biased region" description="Low complexity" evidence="2">
    <location>
        <begin position="77"/>
        <end position="98"/>
    </location>
</feature>
<dbReference type="PANTHER" id="PTHR13056:SF0">
    <property type="entry name" value="VACUOLAR FUSION PROTEIN CCZ1 HOMOLOG-RELATED"/>
    <property type="match status" value="1"/>
</dbReference>
<sequence>MSFAAAATGSNAAAAAAGDVVVPAQLGFFAIYNPSLGMTDETIDDQIVYYASGPSSSSFFARRNSSASTSQYRHHQTPSSTSPPLGSSPSSCGLPSASHADERNERLRQIGLAQGMVAFGKSFSGDQPVDTVETDKTRVVLHELEPGWWLLVSINLTKLPALPGNTNNTNTTEYSCREVKPATLVLQDLLRAHAVFLLHHDASLSALYARTASPAAAAPSRSRFTALLARYWDVFLSSWSVLLHGNPVRDVLPGVRMAACGELGVGVGEEDRGSGEREVLEGLVEQTDGLVDLVVCRFGRAADDNEADELHQDSRDSRDSRDSQADSQDIRTNSNAWLGSGRGIGAEDGAIFLGVGALSRPSLRTVSYWMEDIYSWGKHAYGVAEDPSVLPRHAKRRKRRSGTMTSISEQQQQEEQQQQKQRQKQRARLADLPPLLPPPPVTLLARRAKSVSSPIATSSVSQSKRDATEEAALSVSPASFGPMDKYRSFMKFGYGTYWSLGAGGGGGGGGGSKNDDSVDPLTVCPAETSTDAISRASSVTRKRHVPRTTVGQYLIGLTSEGSTTEAKNGGDDGQQRSKTGPRTVVVDLIERRVGRPSSQDTLRYFSEPQGLDDDDADDDETATATAATATPTPAADNPAVRSGRLRVVVFAKQPFLYAFFFQAADGEGATKDEETVQTLLSRQVTVLHKPLLASTSYRPSRPSLAGVSAPSPSASLLSVAVAAAPANTIYDLVWDPRALTIHSTIPNIPDPGTLLSTYATTRANAAELERTCKTSRGWWVVWNRVVERSSSSAAGSTGSTGSVSDPLLEEDEDDGSDRSGFKTGSDASRPTTATVATGYAVSKEIFLLRRAGDHVESRLAASAMRAISGSYLGRGGTAADGAAGGTGWTDGASRLTQGMGVDTKRYIEGLLSLNR</sequence>
<keyword evidence="5" id="KW-1185">Reference proteome</keyword>
<protein>
    <recommendedName>
        <fullName evidence="3">CCZ1/INTU/HSP4 first Longin domain-containing protein</fullName>
    </recommendedName>
</protein>
<dbReference type="EMBL" id="GL629765">
    <property type="protein sequence ID" value="EFX03959.1"/>
    <property type="molecule type" value="Genomic_DNA"/>
</dbReference>
<feature type="compositionally biased region" description="Acidic residues" evidence="2">
    <location>
        <begin position="610"/>
        <end position="621"/>
    </location>
</feature>
<feature type="compositionally biased region" description="Low complexity" evidence="2">
    <location>
        <begin position="622"/>
        <end position="636"/>
    </location>
</feature>
<feature type="compositionally biased region" description="Basic residues" evidence="2">
    <location>
        <begin position="392"/>
        <end position="401"/>
    </location>
</feature>
<dbReference type="Proteomes" id="UP000007796">
    <property type="component" value="Unassembled WGS sequence"/>
</dbReference>
<proteinExistence type="inferred from homology"/>
<dbReference type="InterPro" id="IPR013176">
    <property type="entry name" value="Ccz1"/>
</dbReference>
<feature type="compositionally biased region" description="Low complexity" evidence="2">
    <location>
        <begin position="409"/>
        <end position="420"/>
    </location>
</feature>
<dbReference type="HOGENOM" id="CLU_009628_0_0_1"/>
<dbReference type="GO" id="GO:0035658">
    <property type="term" value="C:Mon1-Ccz1 complex"/>
    <property type="evidence" value="ECO:0007669"/>
    <property type="project" value="InterPro"/>
</dbReference>
<evidence type="ECO:0000256" key="2">
    <source>
        <dbReference type="SAM" id="MobiDB-lite"/>
    </source>
</evidence>
<feature type="region of interest" description="Disordered" evidence="2">
    <location>
        <begin position="791"/>
        <end position="830"/>
    </location>
</feature>
<comment type="similarity">
    <text evidence="1">Belongs to the CCZ1 family.</text>
</comment>
<feature type="domain" description="CCZ1/INTU/HSP4 first Longin" evidence="3">
    <location>
        <begin position="101"/>
        <end position="157"/>
    </location>
</feature>
<feature type="region of interest" description="Disordered" evidence="2">
    <location>
        <begin position="61"/>
        <end position="100"/>
    </location>
</feature>
<name>F0XCP5_GROCL</name>
<dbReference type="STRING" id="655863.F0XCP5"/>
<dbReference type="AlphaFoldDB" id="F0XCP5"/>
<evidence type="ECO:0000313" key="4">
    <source>
        <dbReference type="EMBL" id="EFX03959.1"/>
    </source>
</evidence>
<dbReference type="InParanoid" id="F0XCP5"/>
<feature type="compositionally biased region" description="Low complexity" evidence="2">
    <location>
        <begin position="791"/>
        <end position="802"/>
    </location>
</feature>
<organism evidence="5">
    <name type="scientific">Grosmannia clavigera (strain kw1407 / UAMH 11150)</name>
    <name type="common">Blue stain fungus</name>
    <name type="synonym">Graphiocladiella clavigera</name>
    <dbReference type="NCBI Taxonomy" id="655863"/>
    <lineage>
        <taxon>Eukaryota</taxon>
        <taxon>Fungi</taxon>
        <taxon>Dikarya</taxon>
        <taxon>Ascomycota</taxon>
        <taxon>Pezizomycotina</taxon>
        <taxon>Sordariomycetes</taxon>
        <taxon>Sordariomycetidae</taxon>
        <taxon>Ophiostomatales</taxon>
        <taxon>Ophiostomataceae</taxon>
        <taxon>Leptographium</taxon>
    </lineage>
</organism>
<dbReference type="InterPro" id="IPR043987">
    <property type="entry name" value="CCZ1/INTU/HSP4_longin_1"/>
</dbReference>
<dbReference type="RefSeq" id="XP_014173441.1">
    <property type="nucleotide sequence ID" value="XM_014317966.1"/>
</dbReference>
<accession>F0XCP5</accession>
<dbReference type="eggNOG" id="KOG2622">
    <property type="taxonomic scope" value="Eukaryota"/>
</dbReference>
<dbReference type="OrthoDB" id="240546at2759"/>
<feature type="compositionally biased region" description="Basic and acidic residues" evidence="2">
    <location>
        <begin position="306"/>
        <end position="324"/>
    </location>
</feature>
<dbReference type="Pfam" id="PF19031">
    <property type="entry name" value="Intu_longin_1"/>
    <property type="match status" value="1"/>
</dbReference>
<feature type="region of interest" description="Disordered" evidence="2">
    <location>
        <begin position="391"/>
        <end position="439"/>
    </location>
</feature>
<feature type="region of interest" description="Disordered" evidence="2">
    <location>
        <begin position="551"/>
        <end position="638"/>
    </location>
</feature>
<reference evidence="4 5" key="1">
    <citation type="journal article" date="2011" name="Proc. Natl. Acad. Sci. U.S.A.">
        <title>Genome and transcriptome analyses of the mountain pine beetle-fungal symbiont Grosmannia clavigera, a lodgepole pine pathogen.</title>
        <authorList>
            <person name="DiGuistini S."/>
            <person name="Wang Y."/>
            <person name="Liao N.Y."/>
            <person name="Taylor G."/>
            <person name="Tanguay P."/>
            <person name="Feau N."/>
            <person name="Henrissat B."/>
            <person name="Chan S.K."/>
            <person name="Hesse-Orce U."/>
            <person name="Alamouti S.M."/>
            <person name="Tsui C.K.M."/>
            <person name="Docking R.T."/>
            <person name="Levasseur A."/>
            <person name="Haridas S."/>
            <person name="Robertson G."/>
            <person name="Birol I."/>
            <person name="Holt R.A."/>
            <person name="Marra M.A."/>
            <person name="Hamelin R.C."/>
            <person name="Hirst M."/>
            <person name="Jones S.J.M."/>
            <person name="Bohlmann J."/>
            <person name="Breuil C."/>
        </authorList>
    </citation>
    <scope>NUCLEOTIDE SEQUENCE [LARGE SCALE GENOMIC DNA]</scope>
    <source>
        <strain evidence="5">kw1407 / UAMH 11150</strain>
    </source>
</reference>
<dbReference type="GeneID" id="25982015"/>